<evidence type="ECO:0000313" key="1">
    <source>
        <dbReference type="EMBL" id="MBR9651870.1"/>
    </source>
</evidence>
<dbReference type="RefSeq" id="WP_212701388.1">
    <property type="nucleotide sequence ID" value="NZ_JADMKU010000010.1"/>
</dbReference>
<dbReference type="Proteomes" id="UP001195941">
    <property type="component" value="Unassembled WGS sequence"/>
</dbReference>
<dbReference type="SUPFAM" id="SSF51197">
    <property type="entry name" value="Clavaminate synthase-like"/>
    <property type="match status" value="1"/>
</dbReference>
<proteinExistence type="predicted"/>
<keyword evidence="2" id="KW-1185">Reference proteome</keyword>
<evidence type="ECO:0008006" key="3">
    <source>
        <dbReference type="Google" id="ProtNLM"/>
    </source>
</evidence>
<comment type="caution">
    <text evidence="1">The sequence shown here is derived from an EMBL/GenBank/DDBJ whole genome shotgun (WGS) entry which is preliminary data.</text>
</comment>
<dbReference type="Gene3D" id="2.60.120.620">
    <property type="entry name" value="q2cbj1_9rhob like domain"/>
    <property type="match status" value="1"/>
</dbReference>
<organism evidence="1 2">
    <name type="scientific">Thalassovita aquimarina</name>
    <dbReference type="NCBI Taxonomy" id="2785917"/>
    <lineage>
        <taxon>Bacteria</taxon>
        <taxon>Pseudomonadati</taxon>
        <taxon>Pseudomonadota</taxon>
        <taxon>Alphaproteobacteria</taxon>
        <taxon>Rhodobacterales</taxon>
        <taxon>Roseobacteraceae</taxon>
        <taxon>Thalassovita</taxon>
    </lineage>
</organism>
<name>A0ABS5HSE2_9RHOB</name>
<dbReference type="EMBL" id="JADMKU010000010">
    <property type="protein sequence ID" value="MBR9651870.1"/>
    <property type="molecule type" value="Genomic_DNA"/>
</dbReference>
<gene>
    <name evidence="1" type="ORF">IT775_12135</name>
</gene>
<accession>A0ABS5HSE2</accession>
<evidence type="ECO:0000313" key="2">
    <source>
        <dbReference type="Proteomes" id="UP001195941"/>
    </source>
</evidence>
<reference evidence="1 2" key="1">
    <citation type="journal article" date="2021" name="Arch. Microbiol.">
        <title>Thalassobius aquimarinus sp. nov., isolated from the Sea of Japan seashore.</title>
        <authorList>
            <person name="Kurilenko V.V."/>
            <person name="Romanenko L.A."/>
            <person name="Chernysheva N.Y."/>
            <person name="Velansky P.V."/>
            <person name="Tekutyeva L.A."/>
            <person name="Isaeva M.P."/>
            <person name="Mikhailov V.V."/>
        </authorList>
    </citation>
    <scope>NUCLEOTIDE SEQUENCE [LARGE SCALE GENOMIC DNA]</scope>
    <source>
        <strain evidence="1 2">KMM 8518</strain>
    </source>
</reference>
<dbReference type="PANTHER" id="PTHR35169:SF1">
    <property type="entry name" value="PROLYL 4-HYDROXYLASE ALPHA SUBUNIT FE(2+) 2OG DIOXYGENASE DOMAIN-CONTAINING PROTEIN"/>
    <property type="match status" value="1"/>
</dbReference>
<sequence>MAAISHRVKSVSEKPIHIFDDMFSEEQKKRAFNLFAHADYTFLHASRQDTTRVREWSAEFAVDDFRQHWLHDALRDIACEATGLNDLSCYDVFCNASRFGDQTFIHTDSTRAGDISVLYYVNTEWEPDWAGETIFLTDDYEPELAVGMKTGRVLVFGGDVLHRAGLPSRI</sequence>
<dbReference type="PANTHER" id="PTHR35169">
    <property type="entry name" value="FE2OG DIOXYGENASE DOMAIN-CONTAINING PROTEIN"/>
    <property type="match status" value="1"/>
</dbReference>
<protein>
    <recommendedName>
        <fullName evidence="3">Prolyl 4-hydroxylase alpha subunit Fe(2+) 2OG dioxygenase domain-containing protein</fullName>
    </recommendedName>
</protein>